<evidence type="ECO:0000313" key="8">
    <source>
        <dbReference type="EMBL" id="KAJ8877424.1"/>
    </source>
</evidence>
<dbReference type="InterPro" id="IPR043502">
    <property type="entry name" value="DNA/RNA_pol_sf"/>
</dbReference>
<feature type="domain" description="Reverse transcriptase RNase H-like" evidence="7">
    <location>
        <begin position="171"/>
        <end position="227"/>
    </location>
</feature>
<keyword evidence="3" id="KW-0540">Nuclease</keyword>
<dbReference type="Proteomes" id="UP001159363">
    <property type="component" value="Chromosome 7"/>
</dbReference>
<name>A0ABQ9GZG6_9NEOP</name>
<comment type="caution">
    <text evidence="8">The sequence shown here is derived from an EMBL/GenBank/DDBJ whole genome shotgun (WGS) entry which is preliminary data.</text>
</comment>
<dbReference type="SUPFAM" id="SSF56672">
    <property type="entry name" value="DNA/RNA polymerases"/>
    <property type="match status" value="1"/>
</dbReference>
<proteinExistence type="predicted"/>
<evidence type="ECO:0000256" key="5">
    <source>
        <dbReference type="ARBA" id="ARBA00022801"/>
    </source>
</evidence>
<gene>
    <name evidence="8" type="ORF">PR048_021878</name>
</gene>
<keyword evidence="6" id="KW-0695">RNA-directed DNA polymerase</keyword>
<protein>
    <recommendedName>
        <fullName evidence="7">Reverse transcriptase RNase H-like domain-containing protein</fullName>
    </recommendedName>
</protein>
<dbReference type="PANTHER" id="PTHR37984:SF5">
    <property type="entry name" value="PROTEIN NYNRIN-LIKE"/>
    <property type="match status" value="1"/>
</dbReference>
<keyword evidence="1" id="KW-0808">Transferase</keyword>
<dbReference type="Pfam" id="PF17917">
    <property type="entry name" value="RT_RNaseH"/>
    <property type="match status" value="1"/>
</dbReference>
<dbReference type="InterPro" id="IPR041373">
    <property type="entry name" value="RT_RNaseH"/>
</dbReference>
<keyword evidence="9" id="KW-1185">Reference proteome</keyword>
<evidence type="ECO:0000259" key="7">
    <source>
        <dbReference type="Pfam" id="PF17917"/>
    </source>
</evidence>
<accession>A0ABQ9GZG6</accession>
<keyword evidence="5" id="KW-0378">Hydrolase</keyword>
<dbReference type="EMBL" id="JARBHB010000008">
    <property type="protein sequence ID" value="KAJ8877424.1"/>
    <property type="molecule type" value="Genomic_DNA"/>
</dbReference>
<dbReference type="PANTHER" id="PTHR37984">
    <property type="entry name" value="PROTEIN CBG26694"/>
    <property type="match status" value="1"/>
</dbReference>
<evidence type="ECO:0000256" key="3">
    <source>
        <dbReference type="ARBA" id="ARBA00022722"/>
    </source>
</evidence>
<evidence type="ECO:0000256" key="1">
    <source>
        <dbReference type="ARBA" id="ARBA00022679"/>
    </source>
</evidence>
<evidence type="ECO:0000256" key="2">
    <source>
        <dbReference type="ARBA" id="ARBA00022695"/>
    </source>
</evidence>
<evidence type="ECO:0000256" key="4">
    <source>
        <dbReference type="ARBA" id="ARBA00022759"/>
    </source>
</evidence>
<keyword evidence="2" id="KW-0548">Nucleotidyltransferase</keyword>
<evidence type="ECO:0000256" key="6">
    <source>
        <dbReference type="ARBA" id="ARBA00022918"/>
    </source>
</evidence>
<keyword evidence="4" id="KW-0255">Endonuclease</keyword>
<reference evidence="8 9" key="1">
    <citation type="submission" date="2023-02" db="EMBL/GenBank/DDBJ databases">
        <title>LHISI_Scaffold_Assembly.</title>
        <authorList>
            <person name="Stuart O.P."/>
            <person name="Cleave R."/>
            <person name="Magrath M.J.L."/>
            <person name="Mikheyev A.S."/>
        </authorList>
    </citation>
    <scope>NUCLEOTIDE SEQUENCE [LARGE SCALE GENOMIC DNA]</scope>
    <source>
        <strain evidence="8">Daus_M_001</strain>
        <tissue evidence="8">Leg muscle</tissue>
    </source>
</reference>
<evidence type="ECO:0000313" key="9">
    <source>
        <dbReference type="Proteomes" id="UP001159363"/>
    </source>
</evidence>
<organism evidence="8 9">
    <name type="scientific">Dryococelus australis</name>
    <dbReference type="NCBI Taxonomy" id="614101"/>
    <lineage>
        <taxon>Eukaryota</taxon>
        <taxon>Metazoa</taxon>
        <taxon>Ecdysozoa</taxon>
        <taxon>Arthropoda</taxon>
        <taxon>Hexapoda</taxon>
        <taxon>Insecta</taxon>
        <taxon>Pterygota</taxon>
        <taxon>Neoptera</taxon>
        <taxon>Polyneoptera</taxon>
        <taxon>Phasmatodea</taxon>
        <taxon>Verophasmatodea</taxon>
        <taxon>Anareolatae</taxon>
        <taxon>Phasmatidae</taxon>
        <taxon>Eurycanthinae</taxon>
        <taxon>Dryococelus</taxon>
    </lineage>
</organism>
<sequence length="229" mass="26219">MVAEALEFVNDYYCDGVEFKVDSVIRWFQELVLENRLKCYFKLDTGADVNLIPMSVFENPILGLHTCIQLRLIQKRQVDKVDSANSKLIVSEKGGIINKYTDVFTDTGRSPLKNKVALRKNASPVSNTPNAVPLKPEDKLKDELDRLCLLGVISKVNKPTERVSQLGMNGQIDKEFFAILVACKKFHYYIYGRYTIIHTDHQPSVTLMRKYLNSIGSQRLRKIKMKLMT</sequence>
<dbReference type="InterPro" id="IPR050951">
    <property type="entry name" value="Retrovirus_Pol_polyprotein"/>
</dbReference>